<dbReference type="Proteomes" id="UP001314205">
    <property type="component" value="Unassembled WGS sequence"/>
</dbReference>
<feature type="compositionally biased region" description="Low complexity" evidence="1">
    <location>
        <begin position="166"/>
        <end position="175"/>
    </location>
</feature>
<keyword evidence="5" id="KW-1185">Reference proteome</keyword>
<gene>
    <name evidence="4" type="ORF">PARMNEM_LOCUS6391</name>
</gene>
<feature type="domain" description="Kazal-like" evidence="3">
    <location>
        <begin position="347"/>
        <end position="410"/>
    </location>
</feature>
<dbReference type="InterPro" id="IPR002350">
    <property type="entry name" value="Kazal_dom"/>
</dbReference>
<dbReference type="AlphaFoldDB" id="A0AAV1KS06"/>
<keyword evidence="2" id="KW-0732">Signal</keyword>
<evidence type="ECO:0000256" key="2">
    <source>
        <dbReference type="SAM" id="SignalP"/>
    </source>
</evidence>
<reference evidence="4 5" key="1">
    <citation type="submission" date="2023-11" db="EMBL/GenBank/DDBJ databases">
        <authorList>
            <person name="Hedman E."/>
            <person name="Englund M."/>
            <person name="Stromberg M."/>
            <person name="Nyberg Akerstrom W."/>
            <person name="Nylinder S."/>
            <person name="Jareborg N."/>
            <person name="Kallberg Y."/>
            <person name="Kronander E."/>
        </authorList>
    </citation>
    <scope>NUCLEOTIDE SEQUENCE [LARGE SCALE GENOMIC DNA]</scope>
</reference>
<evidence type="ECO:0000256" key="1">
    <source>
        <dbReference type="SAM" id="MobiDB-lite"/>
    </source>
</evidence>
<feature type="compositionally biased region" description="Polar residues" evidence="1">
    <location>
        <begin position="285"/>
        <end position="308"/>
    </location>
</feature>
<organism evidence="4 5">
    <name type="scientific">Parnassius mnemosyne</name>
    <name type="common">clouded apollo</name>
    <dbReference type="NCBI Taxonomy" id="213953"/>
    <lineage>
        <taxon>Eukaryota</taxon>
        <taxon>Metazoa</taxon>
        <taxon>Ecdysozoa</taxon>
        <taxon>Arthropoda</taxon>
        <taxon>Hexapoda</taxon>
        <taxon>Insecta</taxon>
        <taxon>Pterygota</taxon>
        <taxon>Neoptera</taxon>
        <taxon>Endopterygota</taxon>
        <taxon>Lepidoptera</taxon>
        <taxon>Glossata</taxon>
        <taxon>Ditrysia</taxon>
        <taxon>Papilionoidea</taxon>
        <taxon>Papilionidae</taxon>
        <taxon>Parnassiinae</taxon>
        <taxon>Parnassini</taxon>
        <taxon>Parnassius</taxon>
        <taxon>Driopa</taxon>
    </lineage>
</organism>
<feature type="compositionally biased region" description="Low complexity" evidence="1">
    <location>
        <begin position="262"/>
        <end position="278"/>
    </location>
</feature>
<accession>A0AAV1KS06</accession>
<feature type="region of interest" description="Disordered" evidence="1">
    <location>
        <begin position="165"/>
        <end position="192"/>
    </location>
</feature>
<protein>
    <recommendedName>
        <fullName evidence="3">Kazal-like domain-containing protein</fullName>
    </recommendedName>
</protein>
<feature type="chain" id="PRO_5043505662" description="Kazal-like domain-containing protein" evidence="2">
    <location>
        <begin position="19"/>
        <end position="453"/>
    </location>
</feature>
<feature type="signal peptide" evidence="2">
    <location>
        <begin position="1"/>
        <end position="18"/>
    </location>
</feature>
<feature type="region of interest" description="Disordered" evidence="1">
    <location>
        <begin position="322"/>
        <end position="349"/>
    </location>
</feature>
<feature type="compositionally biased region" description="Polar residues" evidence="1">
    <location>
        <begin position="75"/>
        <end position="91"/>
    </location>
</feature>
<name>A0AAV1KS06_9NEOP</name>
<feature type="region of interest" description="Disordered" evidence="1">
    <location>
        <begin position="74"/>
        <end position="111"/>
    </location>
</feature>
<feature type="compositionally biased region" description="Polar residues" evidence="1">
    <location>
        <begin position="182"/>
        <end position="192"/>
    </location>
</feature>
<evidence type="ECO:0000313" key="4">
    <source>
        <dbReference type="EMBL" id="CAK1585280.1"/>
    </source>
</evidence>
<feature type="compositionally biased region" description="Low complexity" evidence="1">
    <location>
        <begin position="324"/>
        <end position="336"/>
    </location>
</feature>
<sequence length="453" mass="50126">MQHVFTLFVLALLQLCRAEIPKALPVWYAANLINDAGYQLKPLTEIFETQPTSKNPIVTSTSSTTEAKEMLAISPASTTRTTELESSPSSEDTTKRVIPLRESSSTSAEPIREQRQIYQLQPLQFLPPLPSLPIPTSQQQASPQTTGLPKYFLLYQQAPVSIQQYPQSASPSISNPQPPSQTTRQVTAQETTPKLAQQTNEFTQEETPSTRISTTQTTILPSSAFTDVPKNILARQGPFINSTPTLVPLVGTWQDPITPSRPAHSSPAISSTTPSSSTMLPYANINFTERNPRPNITTVPRPKQSGNTMSALTIRVKAPRGSITNIKINPTTTTRKPSSRRSQRRKGNNYNNCVDSCRGKKEPICAAPLAVIPIDSNSLKGFPSICHLACHNSFRKNQPFEKIMDGRCSKLRTRIRTFDKNKLNREEMNKAQYTILSNSPETVVQVIQNDRSG</sequence>
<dbReference type="EMBL" id="CAVLGL010000079">
    <property type="protein sequence ID" value="CAK1585280.1"/>
    <property type="molecule type" value="Genomic_DNA"/>
</dbReference>
<evidence type="ECO:0000313" key="5">
    <source>
        <dbReference type="Proteomes" id="UP001314205"/>
    </source>
</evidence>
<feature type="region of interest" description="Disordered" evidence="1">
    <location>
        <begin position="259"/>
        <end position="308"/>
    </location>
</feature>
<feature type="compositionally biased region" description="Basic residues" evidence="1">
    <location>
        <begin position="337"/>
        <end position="347"/>
    </location>
</feature>
<comment type="caution">
    <text evidence="4">The sequence shown here is derived from an EMBL/GenBank/DDBJ whole genome shotgun (WGS) entry which is preliminary data.</text>
</comment>
<dbReference type="PROSITE" id="PS51465">
    <property type="entry name" value="KAZAL_2"/>
    <property type="match status" value="1"/>
</dbReference>
<proteinExistence type="predicted"/>
<evidence type="ECO:0000259" key="3">
    <source>
        <dbReference type="PROSITE" id="PS51465"/>
    </source>
</evidence>